<feature type="region of interest" description="Disordered" evidence="1">
    <location>
        <begin position="131"/>
        <end position="177"/>
    </location>
</feature>
<keyword evidence="2" id="KW-0472">Membrane</keyword>
<reference evidence="3" key="1">
    <citation type="submission" date="2023-06" db="EMBL/GenBank/DDBJ databases">
        <title>Genome-scale phylogeny and comparative genomics of the fungal order Sordariales.</title>
        <authorList>
            <consortium name="Lawrence Berkeley National Laboratory"/>
            <person name="Hensen N."/>
            <person name="Bonometti L."/>
            <person name="Westerberg I."/>
            <person name="Brannstrom I.O."/>
            <person name="Guillou S."/>
            <person name="Cros-Aarteil S."/>
            <person name="Calhoun S."/>
            <person name="Haridas S."/>
            <person name="Kuo A."/>
            <person name="Mondo S."/>
            <person name="Pangilinan J."/>
            <person name="Riley R."/>
            <person name="Labutti K."/>
            <person name="Andreopoulos B."/>
            <person name="Lipzen A."/>
            <person name="Chen C."/>
            <person name="Yanf M."/>
            <person name="Daum C."/>
            <person name="Ng V."/>
            <person name="Clum A."/>
            <person name="Steindorff A."/>
            <person name="Ohm R."/>
            <person name="Martin F."/>
            <person name="Silar P."/>
            <person name="Natvig D."/>
            <person name="Lalanne C."/>
            <person name="Gautier V."/>
            <person name="Ament-Velasquez S.L."/>
            <person name="Kruys A."/>
            <person name="Hutchinson M.I."/>
            <person name="Powell A.J."/>
            <person name="Barry K."/>
            <person name="Miller A.N."/>
            <person name="Grigoriev I.V."/>
            <person name="Debuchy R."/>
            <person name="Gladieux P."/>
            <person name="Thoren M.H."/>
            <person name="Johannesson H."/>
        </authorList>
    </citation>
    <scope>NUCLEOTIDE SEQUENCE</scope>
    <source>
        <strain evidence="3">PSN4</strain>
    </source>
</reference>
<organism evidence="3 4">
    <name type="scientific">Echria macrotheca</name>
    <dbReference type="NCBI Taxonomy" id="438768"/>
    <lineage>
        <taxon>Eukaryota</taxon>
        <taxon>Fungi</taxon>
        <taxon>Dikarya</taxon>
        <taxon>Ascomycota</taxon>
        <taxon>Pezizomycotina</taxon>
        <taxon>Sordariomycetes</taxon>
        <taxon>Sordariomycetidae</taxon>
        <taxon>Sordariales</taxon>
        <taxon>Schizotheciaceae</taxon>
        <taxon>Echria</taxon>
    </lineage>
</organism>
<evidence type="ECO:0000313" key="3">
    <source>
        <dbReference type="EMBL" id="KAK1760721.1"/>
    </source>
</evidence>
<proteinExistence type="predicted"/>
<accession>A0AAJ0F9X5</accession>
<protein>
    <submittedName>
        <fullName evidence="3">Uncharacterized protein</fullName>
    </submittedName>
</protein>
<evidence type="ECO:0000256" key="1">
    <source>
        <dbReference type="SAM" id="MobiDB-lite"/>
    </source>
</evidence>
<evidence type="ECO:0000313" key="4">
    <source>
        <dbReference type="Proteomes" id="UP001239445"/>
    </source>
</evidence>
<dbReference type="EMBL" id="MU839827">
    <property type="protein sequence ID" value="KAK1760721.1"/>
    <property type="molecule type" value="Genomic_DNA"/>
</dbReference>
<dbReference type="Proteomes" id="UP001239445">
    <property type="component" value="Unassembled WGS sequence"/>
</dbReference>
<dbReference type="AlphaFoldDB" id="A0AAJ0F9X5"/>
<feature type="compositionally biased region" description="Basic residues" evidence="1">
    <location>
        <begin position="131"/>
        <end position="146"/>
    </location>
</feature>
<keyword evidence="4" id="KW-1185">Reference proteome</keyword>
<sequence length="177" mass="19903">MEPIVIEVPTPEPTTPIAEPLLAIVSLPVRWLLIILVTVLDLLWTLLAVCIWIILLPFRLCFEAVALITFPARYLLFTFLPWFLPWFREEFKPAFKLLYIGLIFGITSGILAIISRFIFIGITDLFRKDPKHNRRRAGGRSGTRRLAKVERTGLLSPPSVSSSRDDLGSTPGTNSSA</sequence>
<evidence type="ECO:0000256" key="2">
    <source>
        <dbReference type="SAM" id="Phobius"/>
    </source>
</evidence>
<feature type="transmembrane region" description="Helical" evidence="2">
    <location>
        <begin position="31"/>
        <end position="58"/>
    </location>
</feature>
<feature type="transmembrane region" description="Helical" evidence="2">
    <location>
        <begin position="97"/>
        <end position="126"/>
    </location>
</feature>
<name>A0AAJ0F9X5_9PEZI</name>
<gene>
    <name evidence="3" type="ORF">QBC47DRAFT_12722</name>
</gene>
<comment type="caution">
    <text evidence="3">The sequence shown here is derived from an EMBL/GenBank/DDBJ whole genome shotgun (WGS) entry which is preliminary data.</text>
</comment>
<feature type="transmembrane region" description="Helical" evidence="2">
    <location>
        <begin position="65"/>
        <end position="85"/>
    </location>
</feature>
<keyword evidence="2" id="KW-1133">Transmembrane helix</keyword>
<keyword evidence="2" id="KW-0812">Transmembrane</keyword>